<protein>
    <recommendedName>
        <fullName evidence="3">Glucose-methanol-choline oxidoreductase C-terminal domain-containing protein</fullName>
    </recommendedName>
</protein>
<name>A0A2T7P5C1_POMCA</name>
<dbReference type="InterPro" id="IPR036188">
    <property type="entry name" value="FAD/NAD-bd_sf"/>
</dbReference>
<dbReference type="Pfam" id="PF05199">
    <property type="entry name" value="GMC_oxred_C"/>
    <property type="match status" value="1"/>
</dbReference>
<dbReference type="EMBL" id="PZQS01000006">
    <property type="protein sequence ID" value="PVD28617.1"/>
    <property type="molecule type" value="Genomic_DNA"/>
</dbReference>
<comment type="similarity">
    <text evidence="1">Belongs to the GMC oxidoreductase family.</text>
</comment>
<dbReference type="OrthoDB" id="269227at2759"/>
<evidence type="ECO:0000313" key="4">
    <source>
        <dbReference type="EMBL" id="PVD28617.1"/>
    </source>
</evidence>
<dbReference type="Proteomes" id="UP000245119">
    <property type="component" value="Linkage Group LG6"/>
</dbReference>
<dbReference type="SUPFAM" id="SSF51905">
    <property type="entry name" value="FAD/NAD(P)-binding domain"/>
    <property type="match status" value="1"/>
</dbReference>
<feature type="domain" description="Glucose-methanol-choline oxidoreductase C-terminal" evidence="3">
    <location>
        <begin position="14"/>
        <end position="98"/>
    </location>
</feature>
<dbReference type="Gene3D" id="3.30.560.10">
    <property type="entry name" value="Glucose Oxidase, domain 3"/>
    <property type="match status" value="1"/>
</dbReference>
<dbReference type="GO" id="GO:0050660">
    <property type="term" value="F:flavin adenine dinucleotide binding"/>
    <property type="evidence" value="ECO:0007669"/>
    <property type="project" value="InterPro"/>
</dbReference>
<evidence type="ECO:0000313" key="5">
    <source>
        <dbReference type="Proteomes" id="UP000245119"/>
    </source>
</evidence>
<evidence type="ECO:0000256" key="1">
    <source>
        <dbReference type="ARBA" id="ARBA00010790"/>
    </source>
</evidence>
<dbReference type="Gene3D" id="3.50.50.60">
    <property type="entry name" value="FAD/NAD(P)-binding domain"/>
    <property type="match status" value="1"/>
</dbReference>
<sequence length="120" mass="13011">MRTPAMQGVGAKPSDSPSRFCSHHGYDSDEYWRCMVRRNAQTVYHPVGTCSMGPPGHPKAVVDPQLRVQGVKGLRVADASVMPVIVSSNTNAAVIMIGEHAADLIRSHRRQTTVTSPTDD</sequence>
<dbReference type="InterPro" id="IPR007867">
    <property type="entry name" value="GMC_OxRtase_C"/>
</dbReference>
<dbReference type="PANTHER" id="PTHR11552:SF147">
    <property type="entry name" value="CHOLINE DEHYDROGENASE, MITOCHONDRIAL"/>
    <property type="match status" value="1"/>
</dbReference>
<dbReference type="GO" id="GO:0016614">
    <property type="term" value="F:oxidoreductase activity, acting on CH-OH group of donors"/>
    <property type="evidence" value="ECO:0007669"/>
    <property type="project" value="InterPro"/>
</dbReference>
<comment type="caution">
    <text evidence="4">The sequence shown here is derived from an EMBL/GenBank/DDBJ whole genome shotgun (WGS) entry which is preliminary data.</text>
</comment>
<dbReference type="AlphaFoldDB" id="A0A2T7P5C1"/>
<reference evidence="4 5" key="1">
    <citation type="submission" date="2018-04" db="EMBL/GenBank/DDBJ databases">
        <title>The genome of golden apple snail Pomacea canaliculata provides insight into stress tolerance and invasive adaptation.</title>
        <authorList>
            <person name="Liu C."/>
            <person name="Liu B."/>
            <person name="Ren Y."/>
            <person name="Zhang Y."/>
            <person name="Wang H."/>
            <person name="Li S."/>
            <person name="Jiang F."/>
            <person name="Yin L."/>
            <person name="Zhang G."/>
            <person name="Qian W."/>
            <person name="Fan W."/>
        </authorList>
    </citation>
    <scope>NUCLEOTIDE SEQUENCE [LARGE SCALE GENOMIC DNA]</scope>
    <source>
        <strain evidence="4">SZHN2017</strain>
        <tissue evidence="4">Muscle</tissue>
    </source>
</reference>
<accession>A0A2T7P5C1</accession>
<feature type="region of interest" description="Disordered" evidence="2">
    <location>
        <begin position="1"/>
        <end position="20"/>
    </location>
</feature>
<dbReference type="InterPro" id="IPR012132">
    <property type="entry name" value="GMC_OxRdtase"/>
</dbReference>
<evidence type="ECO:0000259" key="3">
    <source>
        <dbReference type="Pfam" id="PF05199"/>
    </source>
</evidence>
<gene>
    <name evidence="4" type="ORF">C0Q70_11210</name>
</gene>
<dbReference type="PANTHER" id="PTHR11552">
    <property type="entry name" value="GLUCOSE-METHANOL-CHOLINE GMC OXIDOREDUCTASE"/>
    <property type="match status" value="1"/>
</dbReference>
<proteinExistence type="inferred from homology"/>
<organism evidence="4 5">
    <name type="scientific">Pomacea canaliculata</name>
    <name type="common">Golden apple snail</name>
    <dbReference type="NCBI Taxonomy" id="400727"/>
    <lineage>
        <taxon>Eukaryota</taxon>
        <taxon>Metazoa</taxon>
        <taxon>Spiralia</taxon>
        <taxon>Lophotrochozoa</taxon>
        <taxon>Mollusca</taxon>
        <taxon>Gastropoda</taxon>
        <taxon>Caenogastropoda</taxon>
        <taxon>Architaenioglossa</taxon>
        <taxon>Ampullarioidea</taxon>
        <taxon>Ampullariidae</taxon>
        <taxon>Pomacea</taxon>
    </lineage>
</organism>
<dbReference type="SUPFAM" id="SSF54373">
    <property type="entry name" value="FAD-linked reductases, C-terminal domain"/>
    <property type="match status" value="1"/>
</dbReference>
<keyword evidence="5" id="KW-1185">Reference proteome</keyword>
<evidence type="ECO:0000256" key="2">
    <source>
        <dbReference type="SAM" id="MobiDB-lite"/>
    </source>
</evidence>
<dbReference type="STRING" id="400727.A0A2T7P5C1"/>